<dbReference type="PANTHER" id="PTHR10909:SF250">
    <property type="entry name" value="PEROXISOMAL ACYL-COENZYME A OXIDASE 1"/>
    <property type="match status" value="1"/>
</dbReference>
<protein>
    <submittedName>
        <fullName evidence="12 13">Uncharacterized protein</fullName>
    </submittedName>
</protein>
<dbReference type="InterPro" id="IPR009100">
    <property type="entry name" value="AcylCoA_DH/oxidase_NM_dom_sf"/>
</dbReference>
<keyword evidence="7" id="KW-0560">Oxidoreductase</keyword>
<feature type="domain" description="Acyl-CoA oxidase C-terminal" evidence="10">
    <location>
        <begin position="289"/>
        <end position="456"/>
    </location>
</feature>
<feature type="domain" description="Acyl-CoA oxidase C-alpha1" evidence="11">
    <location>
        <begin position="87"/>
        <end position="243"/>
    </location>
</feature>
<evidence type="ECO:0000256" key="3">
    <source>
        <dbReference type="ARBA" id="ARBA00006288"/>
    </source>
</evidence>
<dbReference type="InParanoid" id="T1FHH1"/>
<dbReference type="InterPro" id="IPR002655">
    <property type="entry name" value="Acyl-CoA_oxidase_C"/>
</dbReference>
<accession>T1FHH1</accession>
<feature type="compositionally biased region" description="Basic and acidic residues" evidence="9">
    <location>
        <begin position="249"/>
        <end position="262"/>
    </location>
</feature>
<evidence type="ECO:0000313" key="13">
    <source>
        <dbReference type="EnsemblMetazoa" id="HelroP181936"/>
    </source>
</evidence>
<dbReference type="EMBL" id="KB097680">
    <property type="protein sequence ID" value="ESN92007.1"/>
    <property type="molecule type" value="Genomic_DNA"/>
</dbReference>
<dbReference type="SUPFAM" id="SSF47203">
    <property type="entry name" value="Acyl-CoA dehydrogenase C-terminal domain-like"/>
    <property type="match status" value="2"/>
</dbReference>
<sequence>MAQLITDGSNHGVHPFVCQLRDVDTHLPLSGIELGDIGTKQGWNGIDNGYLRLDNVRVPRTNMLMKYFVVHKDGRYERIGSNDKAIYSTLIYARSLCASFYGGRMVIMAASVAIRHCLVMKCDKYGSLFENRFVKNTLVTELASGLAIWLAGNALSNEYKRLLPRIMDGDSSPLPALHAISSGYKALSTYLGPEGVERCRRCCGQVGGLVASGLPIISETVSPGVTIDGDNTVMYLQLARYLVKLERRRREDGDSKNERGDDVDNEFDSSGPNSKSFALHMIKLHGLKSQKLIEQAYDRMTSLVTSEGLPLYEAWNRTSVDLVQAAEAYTISYAVKSFYDVIMSCGNDQDGGPDRDDEDLKNVLFDVLCLFAVHSFVSSVNVCYHLLTDKLPTSNLSDLRQSIDKMVDKLAPNALALSDGLDLSDAELDTCIGTYCGNTDADIFNYVADVQPYNAKPDLLKPVLEGLRNYFKLRSRL</sequence>
<dbReference type="eggNOG" id="KOG0136">
    <property type="taxonomic scope" value="Eukaryota"/>
</dbReference>
<dbReference type="CTD" id="20208270"/>
<keyword evidence="6" id="KW-0276">Fatty acid metabolism</keyword>
<gene>
    <name evidence="13" type="primary">20208270</name>
    <name evidence="12" type="ORF">HELRODRAFT_181936</name>
</gene>
<dbReference type="Proteomes" id="UP000015101">
    <property type="component" value="Unassembled WGS sequence"/>
</dbReference>
<reference evidence="14" key="1">
    <citation type="submission" date="2012-12" db="EMBL/GenBank/DDBJ databases">
        <authorList>
            <person name="Hellsten U."/>
            <person name="Grimwood J."/>
            <person name="Chapman J.A."/>
            <person name="Shapiro H."/>
            <person name="Aerts A."/>
            <person name="Otillar R.P."/>
            <person name="Terry A.Y."/>
            <person name="Boore J.L."/>
            <person name="Simakov O."/>
            <person name="Marletaz F."/>
            <person name="Cho S.-J."/>
            <person name="Edsinger-Gonzales E."/>
            <person name="Havlak P."/>
            <person name="Kuo D.-H."/>
            <person name="Larsson T."/>
            <person name="Lv J."/>
            <person name="Arendt D."/>
            <person name="Savage R."/>
            <person name="Osoegawa K."/>
            <person name="de Jong P."/>
            <person name="Lindberg D.R."/>
            <person name="Seaver E.C."/>
            <person name="Weisblat D.A."/>
            <person name="Putnam N.H."/>
            <person name="Grigoriev I.V."/>
            <person name="Rokhsar D.S."/>
        </authorList>
    </citation>
    <scope>NUCLEOTIDE SEQUENCE</scope>
</reference>
<dbReference type="SUPFAM" id="SSF56645">
    <property type="entry name" value="Acyl-CoA dehydrogenase NM domain-like"/>
    <property type="match status" value="1"/>
</dbReference>
<name>T1FHH1_HELRO</name>
<proteinExistence type="inferred from homology"/>
<keyword evidence="4" id="KW-0285">Flavoprotein</keyword>
<evidence type="ECO:0000259" key="11">
    <source>
        <dbReference type="Pfam" id="PF22924"/>
    </source>
</evidence>
<dbReference type="Gene3D" id="2.40.110.10">
    <property type="entry name" value="Butyryl-CoA Dehydrogenase, subunit A, domain 2"/>
    <property type="match status" value="1"/>
</dbReference>
<dbReference type="RefSeq" id="XP_009029951.1">
    <property type="nucleotide sequence ID" value="XM_009031703.1"/>
</dbReference>
<dbReference type="Pfam" id="PF22924">
    <property type="entry name" value="ACOX_C_alpha1"/>
    <property type="match status" value="1"/>
</dbReference>
<evidence type="ECO:0000259" key="10">
    <source>
        <dbReference type="Pfam" id="PF01756"/>
    </source>
</evidence>
<dbReference type="STRING" id="6412.T1FHH1"/>
<dbReference type="InterPro" id="IPR046373">
    <property type="entry name" value="Acyl-CoA_Oxase/DH_mid-dom_sf"/>
</dbReference>
<keyword evidence="8" id="KW-0443">Lipid metabolism</keyword>
<evidence type="ECO:0000256" key="1">
    <source>
        <dbReference type="ARBA" id="ARBA00001974"/>
    </source>
</evidence>
<dbReference type="EnsemblMetazoa" id="HelroT181936">
    <property type="protein sequence ID" value="HelroP181936"/>
    <property type="gene ID" value="HelroG181936"/>
</dbReference>
<comment type="cofactor">
    <cofactor evidence="1">
        <name>FAD</name>
        <dbReference type="ChEBI" id="CHEBI:57692"/>
    </cofactor>
</comment>
<evidence type="ECO:0000256" key="7">
    <source>
        <dbReference type="ARBA" id="ARBA00023002"/>
    </source>
</evidence>
<dbReference type="InterPro" id="IPR055060">
    <property type="entry name" value="ACOX_C_alpha1"/>
</dbReference>
<dbReference type="FunFam" id="1.20.140.10:FF:000007">
    <property type="entry name" value="Acyl-coenzyme A oxidase"/>
    <property type="match status" value="1"/>
</dbReference>
<dbReference type="GO" id="GO:0005777">
    <property type="term" value="C:peroxisome"/>
    <property type="evidence" value="ECO:0007669"/>
    <property type="project" value="InterPro"/>
</dbReference>
<organism evidence="13 14">
    <name type="scientific">Helobdella robusta</name>
    <name type="common">Californian leech</name>
    <dbReference type="NCBI Taxonomy" id="6412"/>
    <lineage>
        <taxon>Eukaryota</taxon>
        <taxon>Metazoa</taxon>
        <taxon>Spiralia</taxon>
        <taxon>Lophotrochozoa</taxon>
        <taxon>Annelida</taxon>
        <taxon>Clitellata</taxon>
        <taxon>Hirudinea</taxon>
        <taxon>Rhynchobdellida</taxon>
        <taxon>Glossiphoniidae</taxon>
        <taxon>Helobdella</taxon>
    </lineage>
</organism>
<dbReference type="GO" id="GO:0006635">
    <property type="term" value="P:fatty acid beta-oxidation"/>
    <property type="evidence" value="ECO:0007669"/>
    <property type="project" value="InterPro"/>
</dbReference>
<evidence type="ECO:0000256" key="8">
    <source>
        <dbReference type="ARBA" id="ARBA00023098"/>
    </source>
</evidence>
<dbReference type="GeneID" id="20208270"/>
<dbReference type="InterPro" id="IPR012258">
    <property type="entry name" value="Acyl-CoA_oxidase"/>
</dbReference>
<evidence type="ECO:0000313" key="12">
    <source>
        <dbReference type="EMBL" id="ESN92007.1"/>
    </source>
</evidence>
<dbReference type="Pfam" id="PF01756">
    <property type="entry name" value="ACOX"/>
    <property type="match status" value="1"/>
</dbReference>
<keyword evidence="14" id="KW-1185">Reference proteome</keyword>
<dbReference type="AlphaFoldDB" id="T1FHH1"/>
<reference evidence="12 14" key="2">
    <citation type="journal article" date="2013" name="Nature">
        <title>Insights into bilaterian evolution from three spiralian genomes.</title>
        <authorList>
            <person name="Simakov O."/>
            <person name="Marletaz F."/>
            <person name="Cho S.J."/>
            <person name="Edsinger-Gonzales E."/>
            <person name="Havlak P."/>
            <person name="Hellsten U."/>
            <person name="Kuo D.H."/>
            <person name="Larsson T."/>
            <person name="Lv J."/>
            <person name="Arendt D."/>
            <person name="Savage R."/>
            <person name="Osoegawa K."/>
            <person name="de Jong P."/>
            <person name="Grimwood J."/>
            <person name="Chapman J.A."/>
            <person name="Shapiro H."/>
            <person name="Aerts A."/>
            <person name="Otillar R.P."/>
            <person name="Terry A.Y."/>
            <person name="Boore J.L."/>
            <person name="Grigoriev I.V."/>
            <person name="Lindberg D.R."/>
            <person name="Seaver E.C."/>
            <person name="Weisblat D.A."/>
            <person name="Putnam N.H."/>
            <person name="Rokhsar D.S."/>
        </authorList>
    </citation>
    <scope>NUCLEOTIDE SEQUENCE</scope>
</reference>
<dbReference type="HOGENOM" id="CLU_014629_3_1_1"/>
<feature type="region of interest" description="Disordered" evidence="9">
    <location>
        <begin position="249"/>
        <end position="272"/>
    </location>
</feature>
<reference evidence="13" key="3">
    <citation type="submission" date="2015-06" db="UniProtKB">
        <authorList>
            <consortium name="EnsemblMetazoa"/>
        </authorList>
    </citation>
    <scope>IDENTIFICATION</scope>
</reference>
<dbReference type="OrthoDB" id="538336at2759"/>
<evidence type="ECO:0000256" key="4">
    <source>
        <dbReference type="ARBA" id="ARBA00022630"/>
    </source>
</evidence>
<dbReference type="GO" id="GO:0071949">
    <property type="term" value="F:FAD binding"/>
    <property type="evidence" value="ECO:0007669"/>
    <property type="project" value="InterPro"/>
</dbReference>
<comment type="similarity">
    <text evidence="3">Belongs to the acyl-CoA oxidase family.</text>
</comment>
<evidence type="ECO:0000256" key="6">
    <source>
        <dbReference type="ARBA" id="ARBA00022832"/>
    </source>
</evidence>
<keyword evidence="5" id="KW-0274">FAD</keyword>
<comment type="pathway">
    <text evidence="2">Lipid metabolism; peroxisomal fatty acid beta-oxidation.</text>
</comment>
<dbReference type="EMBL" id="AMQM01007882">
    <property type="status" value="NOT_ANNOTATED_CDS"/>
    <property type="molecule type" value="Genomic_DNA"/>
</dbReference>
<evidence type="ECO:0000256" key="2">
    <source>
        <dbReference type="ARBA" id="ARBA00004846"/>
    </source>
</evidence>
<evidence type="ECO:0000256" key="9">
    <source>
        <dbReference type="SAM" id="MobiDB-lite"/>
    </source>
</evidence>
<dbReference type="PANTHER" id="PTHR10909">
    <property type="entry name" value="ELECTRON TRANSPORT OXIDOREDUCTASE"/>
    <property type="match status" value="1"/>
</dbReference>
<dbReference type="KEGG" id="hro:HELRODRAFT_181936"/>
<dbReference type="InterPro" id="IPR036250">
    <property type="entry name" value="AcylCo_DH-like_C"/>
</dbReference>
<dbReference type="GO" id="GO:0003997">
    <property type="term" value="F:acyl-CoA oxidase activity"/>
    <property type="evidence" value="ECO:0007669"/>
    <property type="project" value="InterPro"/>
</dbReference>
<evidence type="ECO:0000256" key="5">
    <source>
        <dbReference type="ARBA" id="ARBA00022827"/>
    </source>
</evidence>
<evidence type="ECO:0000313" key="14">
    <source>
        <dbReference type="Proteomes" id="UP000015101"/>
    </source>
</evidence>
<dbReference type="Gene3D" id="1.20.140.10">
    <property type="entry name" value="Butyryl-CoA Dehydrogenase, subunit A, domain 3"/>
    <property type="match status" value="2"/>
</dbReference>